<dbReference type="InterPro" id="IPR038186">
    <property type="entry name" value="CHAD_dom_sf"/>
</dbReference>
<sequence>MTLWCQSRRRHRCLGRAIYEGMTPKPAMSIPTAMALFASRECRGIARSLANTKDRHAGIHAARKGLRRLKSLLRLGSEVFGDALVEIEARIGKLATGLSPLRDAHVAVTLATHLGGPRPSAGWAEAILVLEHRRDGRLVEALHKDPRFLKRRHAMRDLCDLIERLPWRLVKRGVVEAALDAGQRRVASAQKRVRKGATPANLHRWRRRARRMRMQLQYWKRVLSATHKTAHHRAKQDKAATHAMAKLSDALGAKQDLRALRVQLRAIRKPGLTTPLVEQIADELKKFRKV</sequence>
<evidence type="ECO:0000259" key="1">
    <source>
        <dbReference type="SMART" id="SM00880"/>
    </source>
</evidence>
<gene>
    <name evidence="2" type="ORF">FIV34_10590</name>
</gene>
<evidence type="ECO:0000313" key="2">
    <source>
        <dbReference type="EMBL" id="QDE39620.1"/>
    </source>
</evidence>
<dbReference type="EMBL" id="CP041046">
    <property type="protein sequence ID" value="QDE39620.1"/>
    <property type="molecule type" value="Genomic_DNA"/>
</dbReference>
<dbReference type="Gene3D" id="1.40.20.10">
    <property type="entry name" value="CHAD domain"/>
    <property type="match status" value="1"/>
</dbReference>
<protein>
    <submittedName>
        <fullName evidence="2">CHAD domain-containing protein</fullName>
    </submittedName>
</protein>
<dbReference type="AlphaFoldDB" id="A0A4Y5Z2L7"/>
<dbReference type="Proteomes" id="UP000316093">
    <property type="component" value="Chromosome"/>
</dbReference>
<dbReference type="PANTHER" id="PTHR39339">
    <property type="entry name" value="SLR1444 PROTEIN"/>
    <property type="match status" value="1"/>
</dbReference>
<keyword evidence="3" id="KW-1185">Reference proteome</keyword>
<dbReference type="InterPro" id="IPR007899">
    <property type="entry name" value="CHAD_dom"/>
</dbReference>
<evidence type="ECO:0000313" key="3">
    <source>
        <dbReference type="Proteomes" id="UP000316093"/>
    </source>
</evidence>
<feature type="domain" description="CHAD" evidence="1">
    <location>
        <begin position="37"/>
        <end position="290"/>
    </location>
</feature>
<accession>A0A4Y5Z2L7</accession>
<dbReference type="Pfam" id="PF05235">
    <property type="entry name" value="CHAD"/>
    <property type="match status" value="1"/>
</dbReference>
<organism evidence="2 3">
    <name type="scientific">Luteibacter pinisoli</name>
    <dbReference type="NCBI Taxonomy" id="2589080"/>
    <lineage>
        <taxon>Bacteria</taxon>
        <taxon>Pseudomonadati</taxon>
        <taxon>Pseudomonadota</taxon>
        <taxon>Gammaproteobacteria</taxon>
        <taxon>Lysobacterales</taxon>
        <taxon>Rhodanobacteraceae</taxon>
        <taxon>Luteibacter</taxon>
    </lineage>
</organism>
<dbReference type="SMART" id="SM00880">
    <property type="entry name" value="CHAD"/>
    <property type="match status" value="1"/>
</dbReference>
<reference evidence="2 3" key="1">
    <citation type="submission" date="2019-06" db="EMBL/GenBank/DDBJ databases">
        <title>A complete genome sequence for Luteibacter pinisoli MAH-14.</title>
        <authorList>
            <person name="Baltrus D.A."/>
        </authorList>
    </citation>
    <scope>NUCLEOTIDE SEQUENCE [LARGE SCALE GENOMIC DNA]</scope>
    <source>
        <strain evidence="2 3">MAH-14</strain>
    </source>
</reference>
<dbReference type="OrthoDB" id="5947716at2"/>
<dbReference type="PANTHER" id="PTHR39339:SF1">
    <property type="entry name" value="CHAD DOMAIN-CONTAINING PROTEIN"/>
    <property type="match status" value="1"/>
</dbReference>
<proteinExistence type="predicted"/>
<dbReference type="KEGG" id="lpy:FIV34_10590"/>
<name>A0A4Y5Z2L7_9GAMM</name>